<dbReference type="Proteomes" id="UP001642483">
    <property type="component" value="Unassembled WGS sequence"/>
</dbReference>
<proteinExistence type="predicted"/>
<name>A0ABP0GD62_CLALP</name>
<keyword evidence="2" id="KW-1185">Reference proteome</keyword>
<evidence type="ECO:0000313" key="1">
    <source>
        <dbReference type="EMBL" id="CAK8689720.1"/>
    </source>
</evidence>
<gene>
    <name evidence="1" type="ORF">CVLEPA_LOCUS21686</name>
</gene>
<organism evidence="1 2">
    <name type="scientific">Clavelina lepadiformis</name>
    <name type="common">Light-bulb sea squirt</name>
    <name type="synonym">Ascidia lepadiformis</name>
    <dbReference type="NCBI Taxonomy" id="159417"/>
    <lineage>
        <taxon>Eukaryota</taxon>
        <taxon>Metazoa</taxon>
        <taxon>Chordata</taxon>
        <taxon>Tunicata</taxon>
        <taxon>Ascidiacea</taxon>
        <taxon>Aplousobranchia</taxon>
        <taxon>Clavelinidae</taxon>
        <taxon>Clavelina</taxon>
    </lineage>
</organism>
<evidence type="ECO:0000313" key="2">
    <source>
        <dbReference type="Proteomes" id="UP001642483"/>
    </source>
</evidence>
<dbReference type="PANTHER" id="PTHR45913">
    <property type="entry name" value="EPM2A-INTERACTING PROTEIN 1"/>
    <property type="match status" value="1"/>
</dbReference>
<accession>A0ABP0GD62</accession>
<dbReference type="EMBL" id="CAWYQH010000108">
    <property type="protein sequence ID" value="CAK8689720.1"/>
    <property type="molecule type" value="Genomic_DNA"/>
</dbReference>
<dbReference type="PANTHER" id="PTHR45913:SF19">
    <property type="entry name" value="LOW QUALITY PROTEIN: ZINC FINGER BED DOMAIN-CONTAINING PROTEIN 5-LIKE"/>
    <property type="match status" value="1"/>
</dbReference>
<protein>
    <submittedName>
        <fullName evidence="1">Uncharacterized protein</fullName>
    </submittedName>
</protein>
<reference evidence="1 2" key="1">
    <citation type="submission" date="2024-02" db="EMBL/GenBank/DDBJ databases">
        <authorList>
            <person name="Daric V."/>
            <person name="Darras S."/>
        </authorList>
    </citation>
    <scope>NUCLEOTIDE SEQUENCE [LARGE SCALE GENOMIC DNA]</scope>
</reference>
<comment type="caution">
    <text evidence="1">The sequence shown here is derived from an EMBL/GenBank/DDBJ whole genome shotgun (WGS) entry which is preliminary data.</text>
</comment>
<sequence>MGFQTGIAYLASIFDVLSTLNTSLQGKRSDTFSHVDKIDSFKRKIDCWVNKVSINDYCPSQFLNEFLSEEVEDTSEIKELVLEHFKLPRKIFNRYFHGEDPENFRLLKWVVNCFIFPCQQHEEIQECAMIFIWRKSLIKSNGIFFCAKKGQQF</sequence>